<dbReference type="InterPro" id="IPR008278">
    <property type="entry name" value="4-PPantetheinyl_Trfase_dom"/>
</dbReference>
<dbReference type="InterPro" id="IPR004568">
    <property type="entry name" value="Ppantetheine-prot_Trfase_dom"/>
</dbReference>
<evidence type="ECO:0000256" key="2">
    <source>
        <dbReference type="ARBA" id="ARBA00022723"/>
    </source>
</evidence>
<reference evidence="6 7" key="1">
    <citation type="submission" date="2019-03" db="EMBL/GenBank/DDBJ databases">
        <title>Genomic Encyclopedia of Type Strains, Phase III (KMG-III): the genomes of soil and plant-associated and newly described type strains.</title>
        <authorList>
            <person name="Whitman W."/>
        </authorList>
    </citation>
    <scope>NUCLEOTIDE SEQUENCE [LARGE SCALE GENOMIC DNA]</scope>
    <source>
        <strain evidence="6 7">VKM Ac-2570</strain>
    </source>
</reference>
<dbReference type="GO" id="GO:0008897">
    <property type="term" value="F:holo-[acyl-carrier-protein] synthase activity"/>
    <property type="evidence" value="ECO:0007669"/>
    <property type="project" value="InterPro"/>
</dbReference>
<evidence type="ECO:0000256" key="3">
    <source>
        <dbReference type="ARBA" id="ARBA00022842"/>
    </source>
</evidence>
<dbReference type="GO" id="GO:0006633">
    <property type="term" value="P:fatty acid biosynthetic process"/>
    <property type="evidence" value="ECO:0007669"/>
    <property type="project" value="InterPro"/>
</dbReference>
<dbReference type="OrthoDB" id="517356at2"/>
<dbReference type="Proteomes" id="UP000295447">
    <property type="component" value="Unassembled WGS sequence"/>
</dbReference>
<name>A0A4R8A1T8_9ACTN</name>
<evidence type="ECO:0000313" key="7">
    <source>
        <dbReference type="Proteomes" id="UP000295447"/>
    </source>
</evidence>
<dbReference type="NCBIfam" id="TIGR00556">
    <property type="entry name" value="pantethn_trn"/>
    <property type="match status" value="1"/>
</dbReference>
<keyword evidence="3" id="KW-0460">Magnesium</keyword>
<feature type="region of interest" description="Disordered" evidence="4">
    <location>
        <begin position="131"/>
        <end position="151"/>
    </location>
</feature>
<dbReference type="SUPFAM" id="SSF56214">
    <property type="entry name" value="4'-phosphopantetheinyl transferase"/>
    <property type="match status" value="1"/>
</dbReference>
<dbReference type="RefSeq" id="WP_134119354.1">
    <property type="nucleotide sequence ID" value="NZ_SODF01000001.1"/>
</dbReference>
<dbReference type="Gene3D" id="3.90.470.20">
    <property type="entry name" value="4'-phosphopantetheinyl transferase domain"/>
    <property type="match status" value="1"/>
</dbReference>
<evidence type="ECO:0000313" key="6">
    <source>
        <dbReference type="EMBL" id="TDW24155.1"/>
    </source>
</evidence>
<keyword evidence="2" id="KW-0479">Metal-binding</keyword>
<dbReference type="EMBL" id="SODF01000001">
    <property type="protein sequence ID" value="TDW24155.1"/>
    <property type="molecule type" value="Genomic_DNA"/>
</dbReference>
<dbReference type="AlphaFoldDB" id="A0A4R8A1T8"/>
<feature type="domain" description="4'-phosphopantetheinyl transferase" evidence="5">
    <location>
        <begin position="9"/>
        <end position="99"/>
    </location>
</feature>
<dbReference type="Pfam" id="PF01648">
    <property type="entry name" value="ACPS"/>
    <property type="match status" value="1"/>
</dbReference>
<sequence length="151" mass="16202">MNDLGIRPGVDLVSVSDLAEMIATSGPVFMDMCWTQHEQTFCCGSVERLASRWAAKEATMKAIGRGIGDIDPLHIEVLSRDGYAPDLRLTGSAHACAEAAGLDTFVVSLSHEVDLAIAYVIGYAAAVVSPRPRARSGGCGWTPRRRPQARM</sequence>
<proteinExistence type="predicted"/>
<dbReference type="InterPro" id="IPR037143">
    <property type="entry name" value="4-PPantetheinyl_Trfase_dom_sf"/>
</dbReference>
<protein>
    <submittedName>
        <fullName evidence="6">Holo-[acyl-carrier-protein] synthase</fullName>
    </submittedName>
</protein>
<organism evidence="6 7">
    <name type="scientific">Kribbella kalugense</name>
    <dbReference type="NCBI Taxonomy" id="2512221"/>
    <lineage>
        <taxon>Bacteria</taxon>
        <taxon>Bacillati</taxon>
        <taxon>Actinomycetota</taxon>
        <taxon>Actinomycetes</taxon>
        <taxon>Propionibacteriales</taxon>
        <taxon>Kribbellaceae</taxon>
        <taxon>Kribbella</taxon>
    </lineage>
</organism>
<accession>A0A4R8A1T8</accession>
<evidence type="ECO:0000259" key="5">
    <source>
        <dbReference type="Pfam" id="PF01648"/>
    </source>
</evidence>
<keyword evidence="7" id="KW-1185">Reference proteome</keyword>
<keyword evidence="1" id="KW-0808">Transferase</keyword>
<gene>
    <name evidence="6" type="ORF">EV650_3021</name>
</gene>
<evidence type="ECO:0000256" key="4">
    <source>
        <dbReference type="SAM" id="MobiDB-lite"/>
    </source>
</evidence>
<comment type="caution">
    <text evidence="6">The sequence shown here is derived from an EMBL/GenBank/DDBJ whole genome shotgun (WGS) entry which is preliminary data.</text>
</comment>
<evidence type="ECO:0000256" key="1">
    <source>
        <dbReference type="ARBA" id="ARBA00022679"/>
    </source>
</evidence>
<dbReference type="GO" id="GO:0000287">
    <property type="term" value="F:magnesium ion binding"/>
    <property type="evidence" value="ECO:0007669"/>
    <property type="project" value="InterPro"/>
</dbReference>